<feature type="signal peptide" evidence="2">
    <location>
        <begin position="1"/>
        <end position="38"/>
    </location>
</feature>
<feature type="region of interest" description="Disordered" evidence="1">
    <location>
        <begin position="51"/>
        <end position="72"/>
    </location>
</feature>
<keyword evidence="2" id="KW-0732">Signal</keyword>
<protein>
    <submittedName>
        <fullName evidence="3">Uncharacterized protein</fullName>
    </submittedName>
</protein>
<accession>A0A1I3S4B8</accession>
<dbReference type="AlphaFoldDB" id="A0A1I3S4B8"/>
<dbReference type="OrthoDB" id="3635484at2"/>
<evidence type="ECO:0000256" key="1">
    <source>
        <dbReference type="SAM" id="MobiDB-lite"/>
    </source>
</evidence>
<dbReference type="Proteomes" id="UP000199025">
    <property type="component" value="Unassembled WGS sequence"/>
</dbReference>
<evidence type="ECO:0000256" key="2">
    <source>
        <dbReference type="SAM" id="SignalP"/>
    </source>
</evidence>
<proteinExistence type="predicted"/>
<feature type="region of interest" description="Disordered" evidence="1">
    <location>
        <begin position="213"/>
        <end position="257"/>
    </location>
</feature>
<keyword evidence="4" id="KW-1185">Reference proteome</keyword>
<evidence type="ECO:0000313" key="4">
    <source>
        <dbReference type="Proteomes" id="UP000199025"/>
    </source>
</evidence>
<evidence type="ECO:0000313" key="3">
    <source>
        <dbReference type="EMBL" id="SFJ53458.1"/>
    </source>
</evidence>
<sequence length="305" mass="31377">MKQQNASAQRGTARARRWLTRALFVVGGAVAGTAAAWAVSTASASAETASPVSGPEAVVQQDEQATAADATEAERAEHTEFRLSQGKQVAADALEQSRRITAEVAESVQRFTQRTVVEPARQVVDTAVRVTLEPQSAPRVLSEALTPSHDVLHFLRPAATGELIKLPGLPGRTDADEQTQASAPAAANPVAPALPAGPLGPVAAVLPDAHAAAAQHLDARDQSGRQSHATQPDRFPFSPERGPLAPSGLPFGPGGSVTGGHVDGPLFGVPAGPLTVVGATGLRAVRFGIRHTPVQPGEQPGVTPD</sequence>
<dbReference type="EMBL" id="FORP01000006">
    <property type="protein sequence ID" value="SFJ53458.1"/>
    <property type="molecule type" value="Genomic_DNA"/>
</dbReference>
<gene>
    <name evidence="3" type="ORF">SAMN05421835_106139</name>
</gene>
<dbReference type="STRING" id="115433.SAMN05421835_106139"/>
<feature type="chain" id="PRO_5011572509" evidence="2">
    <location>
        <begin position="39"/>
        <end position="305"/>
    </location>
</feature>
<name>A0A1I3S4B8_9PSEU</name>
<dbReference type="RefSeq" id="WP_091506563.1">
    <property type="nucleotide sequence ID" value="NZ_CBDQZW010000025.1"/>
</dbReference>
<feature type="region of interest" description="Disordered" evidence="1">
    <location>
        <begin position="165"/>
        <end position="189"/>
    </location>
</feature>
<reference evidence="3 4" key="1">
    <citation type="submission" date="2016-10" db="EMBL/GenBank/DDBJ databases">
        <authorList>
            <person name="de Groot N.N."/>
        </authorList>
    </citation>
    <scope>NUCLEOTIDE SEQUENCE [LARGE SCALE GENOMIC DNA]</scope>
    <source>
        <strain evidence="3 4">DSM 44468</strain>
    </source>
</reference>
<feature type="compositionally biased region" description="Low complexity" evidence="1">
    <location>
        <begin position="51"/>
        <end position="70"/>
    </location>
</feature>
<organism evidence="3 4">
    <name type="scientific">Amycolatopsis sacchari</name>
    <dbReference type="NCBI Taxonomy" id="115433"/>
    <lineage>
        <taxon>Bacteria</taxon>
        <taxon>Bacillati</taxon>
        <taxon>Actinomycetota</taxon>
        <taxon>Actinomycetes</taxon>
        <taxon>Pseudonocardiales</taxon>
        <taxon>Pseudonocardiaceae</taxon>
        <taxon>Amycolatopsis</taxon>
    </lineage>
</organism>